<accession>A0ABV5IHC8</accession>
<dbReference type="RefSeq" id="WP_189653492.1">
    <property type="nucleotide sequence ID" value="NZ_BMRC01000042.1"/>
</dbReference>
<evidence type="ECO:0000256" key="1">
    <source>
        <dbReference type="SAM" id="Phobius"/>
    </source>
</evidence>
<keyword evidence="1" id="KW-0472">Membrane</keyword>
<keyword evidence="1" id="KW-0812">Transmembrane</keyword>
<keyword evidence="3" id="KW-1185">Reference proteome</keyword>
<evidence type="ECO:0000313" key="3">
    <source>
        <dbReference type="Proteomes" id="UP001589647"/>
    </source>
</evidence>
<reference evidence="2 3" key="1">
    <citation type="submission" date="2024-09" db="EMBL/GenBank/DDBJ databases">
        <authorList>
            <person name="Sun Q."/>
            <person name="Mori K."/>
        </authorList>
    </citation>
    <scope>NUCLEOTIDE SEQUENCE [LARGE SCALE GENOMIC DNA]</scope>
    <source>
        <strain evidence="2 3">CCM 3426</strain>
    </source>
</reference>
<gene>
    <name evidence="2" type="ORF">ACFFV7_19745</name>
</gene>
<name>A0ABV5IHC8_9ACTN</name>
<comment type="caution">
    <text evidence="2">The sequence shown here is derived from an EMBL/GenBank/DDBJ whole genome shotgun (WGS) entry which is preliminary data.</text>
</comment>
<evidence type="ECO:0000313" key="2">
    <source>
        <dbReference type="EMBL" id="MFB9203433.1"/>
    </source>
</evidence>
<proteinExistence type="predicted"/>
<dbReference type="Proteomes" id="UP001589647">
    <property type="component" value="Unassembled WGS sequence"/>
</dbReference>
<keyword evidence="1" id="KW-1133">Transmembrane helix</keyword>
<dbReference type="NCBIfam" id="NF038083">
    <property type="entry name" value="CU044_5270_fam"/>
    <property type="match status" value="1"/>
</dbReference>
<dbReference type="InterPro" id="IPR047789">
    <property type="entry name" value="CU044_5270-like"/>
</dbReference>
<dbReference type="EMBL" id="JBHMEI010000014">
    <property type="protein sequence ID" value="MFB9203433.1"/>
    <property type="molecule type" value="Genomic_DNA"/>
</dbReference>
<organism evidence="2 3">
    <name type="scientific">Nonomuraea spiralis</name>
    <dbReference type="NCBI Taxonomy" id="46182"/>
    <lineage>
        <taxon>Bacteria</taxon>
        <taxon>Bacillati</taxon>
        <taxon>Actinomycetota</taxon>
        <taxon>Actinomycetes</taxon>
        <taxon>Streptosporangiales</taxon>
        <taxon>Streptosporangiaceae</taxon>
        <taxon>Nonomuraea</taxon>
    </lineage>
</organism>
<feature type="transmembrane region" description="Helical" evidence="1">
    <location>
        <begin position="48"/>
        <end position="67"/>
    </location>
</feature>
<sequence>MVNEIEMLRQMRDEVPEQPDVSEVRLRMTVYLEQAPARRPRPAYRLRFGLALATAGVLAAATAAVLVPDRGGEPETRPTSPSAATVLERAALMATRSTPVEIRPDQWFYLKESQHMGADLPTFESWDRMDGTRSALRPEGRELKVGPAEKGPTTVRRTQQEVAALPTDPDALLRYVRGDVPERAPLSICGPSCPPEIAQDAKAFGTIGWYLKFGPVIPQDTAAAMFRALAKIPHVSVEENATDMDGRLGVGVVFDAGESGKLYYVLNPGDYRYMGVKTVRDGQSMGMSVLGSGVVDRAGDTP</sequence>
<protein>
    <submittedName>
        <fullName evidence="2">CU044_5270 family protein</fullName>
    </submittedName>
</protein>